<evidence type="ECO:0000256" key="6">
    <source>
        <dbReference type="ARBA" id="ARBA00023170"/>
    </source>
</evidence>
<keyword evidence="8" id="KW-0650">Protein phosphatase inhibitor</keyword>
<dbReference type="CDD" id="cd07821">
    <property type="entry name" value="PYR_PYL_RCAR_like"/>
    <property type="match status" value="1"/>
</dbReference>
<dbReference type="Proteomes" id="UP000197138">
    <property type="component" value="Unassembled WGS sequence"/>
</dbReference>
<evidence type="ECO:0000256" key="3">
    <source>
        <dbReference type="ARBA" id="ARBA00008594"/>
    </source>
</evidence>
<evidence type="ECO:0000313" key="12">
    <source>
        <dbReference type="RefSeq" id="XP_031384686.1"/>
    </source>
</evidence>
<accession>A0A218XDA5</accession>
<keyword evidence="11" id="KW-1185">Reference proteome</keyword>
<comment type="similarity">
    <text evidence="3">Belongs to the PYR/PYL/RCAR abscisic acid intracellular receptor family.</text>
</comment>
<reference evidence="9" key="2">
    <citation type="submission" date="2017-06" db="EMBL/GenBank/DDBJ databases">
        <title>The pomegranate genome and the genomics of punicalagin biosynthesis.</title>
        <authorList>
            <person name="Xu C."/>
        </authorList>
    </citation>
    <scope>NUCLEOTIDE SEQUENCE [LARGE SCALE GENOMIC DNA]</scope>
    <source>
        <tissue evidence="9">Fresh leaf</tissue>
    </source>
</reference>
<dbReference type="GO" id="GO:0005737">
    <property type="term" value="C:cytoplasm"/>
    <property type="evidence" value="ECO:0007669"/>
    <property type="project" value="UniProtKB-SubCell"/>
</dbReference>
<dbReference type="OrthoDB" id="4436220at2759"/>
<dbReference type="RefSeq" id="XP_031384686.1">
    <property type="nucleotide sequence ID" value="XM_031528826.1"/>
</dbReference>
<evidence type="ECO:0000256" key="8">
    <source>
        <dbReference type="ARBA" id="ARBA00023272"/>
    </source>
</evidence>
<evidence type="ECO:0000256" key="4">
    <source>
        <dbReference type="ARBA" id="ARBA00022490"/>
    </source>
</evidence>
<evidence type="ECO:0000313" key="9">
    <source>
        <dbReference type="EMBL" id="OWM82788.1"/>
    </source>
</evidence>
<keyword evidence="6" id="KW-0675">Receptor</keyword>
<dbReference type="GO" id="GO:0038023">
    <property type="term" value="F:signaling receptor activity"/>
    <property type="evidence" value="ECO:0007669"/>
    <property type="project" value="TreeGrafter"/>
</dbReference>
<evidence type="ECO:0000313" key="11">
    <source>
        <dbReference type="Proteomes" id="UP000515151"/>
    </source>
</evidence>
<keyword evidence="7" id="KW-0539">Nucleus</keyword>
<dbReference type="GO" id="GO:0005634">
    <property type="term" value="C:nucleus"/>
    <property type="evidence" value="ECO:0007669"/>
    <property type="project" value="UniProtKB-SubCell"/>
</dbReference>
<reference evidence="12" key="4">
    <citation type="submission" date="2025-04" db="UniProtKB">
        <authorList>
            <consortium name="RefSeq"/>
        </authorList>
    </citation>
    <scope>IDENTIFICATION</scope>
    <source>
        <tissue evidence="12">Leaf</tissue>
    </source>
</reference>
<keyword evidence="5" id="KW-0938">Abscisic acid signaling pathway</keyword>
<reference evidence="11" key="3">
    <citation type="journal article" date="2020" name="Plant Biotechnol. J.">
        <title>The pomegranate (Punica granatum L.) draft genome dissects genetic divergence between soft- and hard-seeded cultivars.</title>
        <authorList>
            <person name="Luo X."/>
            <person name="Li H."/>
            <person name="Wu Z."/>
            <person name="Yao W."/>
            <person name="Zhao P."/>
            <person name="Cao D."/>
            <person name="Yu H."/>
            <person name="Li K."/>
            <person name="Poudel K."/>
            <person name="Zhao D."/>
            <person name="Zhang F."/>
            <person name="Xia X."/>
            <person name="Chen L."/>
            <person name="Wang Q."/>
            <person name="Jing D."/>
            <person name="Cao S."/>
        </authorList>
    </citation>
    <scope>NUCLEOTIDE SEQUENCE [LARGE SCALE GENOMIC DNA]</scope>
</reference>
<sequence>MAQPNDCDHVNSTTQAMIRLYHTHELHPHQCGSALVQPIDAPLGLVWSLVRQFGSPQAYKQFIKSCEIVVGDGATKGSVREISVVTGLPAGRSREQLEALDDEAHVMVFSIIGGDHRLANYRSTTTAHEYLHQGSAGIHSKRTVVIESFVVDVPGDNSKEETRSFAETIIGCNLRSLARISEKMACTVKV</sequence>
<evidence type="ECO:0000313" key="10">
    <source>
        <dbReference type="Proteomes" id="UP000197138"/>
    </source>
</evidence>
<dbReference type="Proteomes" id="UP000515151">
    <property type="component" value="Chromosome 1"/>
</dbReference>
<reference evidence="10" key="1">
    <citation type="journal article" date="2017" name="Plant J.">
        <title>The pomegranate (Punica granatum L.) genome and the genomics of punicalagin biosynthesis.</title>
        <authorList>
            <person name="Qin G."/>
            <person name="Xu C."/>
            <person name="Ming R."/>
            <person name="Tang H."/>
            <person name="Guyot R."/>
            <person name="Kramer E.M."/>
            <person name="Hu Y."/>
            <person name="Yi X."/>
            <person name="Qi Y."/>
            <person name="Xu X."/>
            <person name="Gao Z."/>
            <person name="Pan H."/>
            <person name="Jian J."/>
            <person name="Tian Y."/>
            <person name="Yue Z."/>
            <person name="Xu Y."/>
        </authorList>
    </citation>
    <scope>NUCLEOTIDE SEQUENCE [LARGE SCALE GENOMIC DNA]</scope>
    <source>
        <strain evidence="10">cv. Dabenzi</strain>
    </source>
</reference>
<dbReference type="PANTHER" id="PTHR31213:SF82">
    <property type="entry name" value="ABSCISIC ACID RECEPTOR PYL11-RELATED"/>
    <property type="match status" value="1"/>
</dbReference>
<dbReference type="InterPro" id="IPR019587">
    <property type="entry name" value="Polyketide_cyclase/dehydratase"/>
</dbReference>
<dbReference type="GO" id="GO:0009738">
    <property type="term" value="P:abscisic acid-activated signaling pathway"/>
    <property type="evidence" value="ECO:0007669"/>
    <property type="project" value="UniProtKB-KW"/>
</dbReference>
<evidence type="ECO:0000256" key="5">
    <source>
        <dbReference type="ARBA" id="ARBA00022682"/>
    </source>
</evidence>
<dbReference type="SUPFAM" id="SSF55961">
    <property type="entry name" value="Bet v1-like"/>
    <property type="match status" value="1"/>
</dbReference>
<dbReference type="Pfam" id="PF10604">
    <property type="entry name" value="Polyketide_cyc2"/>
    <property type="match status" value="1"/>
</dbReference>
<dbReference type="Gene3D" id="3.30.530.20">
    <property type="match status" value="1"/>
</dbReference>
<dbReference type="InterPro" id="IPR050279">
    <property type="entry name" value="Plant_def-hormone_signal"/>
</dbReference>
<comment type="subcellular location">
    <subcellularLocation>
        <location evidence="2">Cytoplasm</location>
    </subcellularLocation>
    <subcellularLocation>
        <location evidence="1">Nucleus</location>
    </subcellularLocation>
</comment>
<name>A0A218XDA5_PUNGR</name>
<dbReference type="PANTHER" id="PTHR31213">
    <property type="entry name" value="OS08G0374000 PROTEIN-RELATED"/>
    <property type="match status" value="1"/>
</dbReference>
<dbReference type="EMBL" id="MTKT01001958">
    <property type="protein sequence ID" value="OWM82788.1"/>
    <property type="molecule type" value="Genomic_DNA"/>
</dbReference>
<dbReference type="InterPro" id="IPR023393">
    <property type="entry name" value="START-like_dom_sf"/>
</dbReference>
<dbReference type="GeneID" id="116198629"/>
<dbReference type="GO" id="GO:0004864">
    <property type="term" value="F:protein phosphatase inhibitor activity"/>
    <property type="evidence" value="ECO:0007669"/>
    <property type="project" value="UniProtKB-KW"/>
</dbReference>
<proteinExistence type="inferred from homology"/>
<evidence type="ECO:0000256" key="7">
    <source>
        <dbReference type="ARBA" id="ARBA00023242"/>
    </source>
</evidence>
<organism evidence="9 10">
    <name type="scientific">Punica granatum</name>
    <name type="common">Pomegranate</name>
    <dbReference type="NCBI Taxonomy" id="22663"/>
    <lineage>
        <taxon>Eukaryota</taxon>
        <taxon>Viridiplantae</taxon>
        <taxon>Streptophyta</taxon>
        <taxon>Embryophyta</taxon>
        <taxon>Tracheophyta</taxon>
        <taxon>Spermatophyta</taxon>
        <taxon>Magnoliopsida</taxon>
        <taxon>eudicotyledons</taxon>
        <taxon>Gunneridae</taxon>
        <taxon>Pentapetalae</taxon>
        <taxon>rosids</taxon>
        <taxon>malvids</taxon>
        <taxon>Myrtales</taxon>
        <taxon>Lythraceae</taxon>
        <taxon>Punica</taxon>
    </lineage>
</organism>
<protein>
    <submittedName>
        <fullName evidence="12">Abscisic acid receptor PYL11-like</fullName>
    </submittedName>
</protein>
<gene>
    <name evidence="12" type="primary">LOC116198629</name>
    <name evidence="9" type="ORF">CDL15_Pgr008669</name>
</gene>
<evidence type="ECO:0000256" key="2">
    <source>
        <dbReference type="ARBA" id="ARBA00004496"/>
    </source>
</evidence>
<dbReference type="AlphaFoldDB" id="A0A218XDA5"/>
<keyword evidence="4" id="KW-0963">Cytoplasm</keyword>
<dbReference type="GO" id="GO:0010427">
    <property type="term" value="F:abscisic acid binding"/>
    <property type="evidence" value="ECO:0007669"/>
    <property type="project" value="TreeGrafter"/>
</dbReference>
<evidence type="ECO:0000256" key="1">
    <source>
        <dbReference type="ARBA" id="ARBA00004123"/>
    </source>
</evidence>